<feature type="coiled-coil region" evidence="1">
    <location>
        <begin position="72"/>
        <end position="99"/>
    </location>
</feature>
<accession>A0A6P8B0Z7</accession>
<protein>
    <submittedName>
        <fullName evidence="4">Uncharacterized protein</fullName>
    </submittedName>
</protein>
<feature type="region of interest" description="Disordered" evidence="2">
    <location>
        <begin position="1"/>
        <end position="24"/>
    </location>
</feature>
<reference evidence="4" key="2">
    <citation type="submission" date="2019-10" db="EMBL/GenBank/DDBJ databases">
        <authorList>
            <consortium name="NCBI Genome Project"/>
        </authorList>
    </citation>
    <scope>NUCLEOTIDE SEQUENCE</scope>
    <source>
        <strain evidence="4">NI907</strain>
    </source>
</reference>
<keyword evidence="3" id="KW-1185">Reference proteome</keyword>
<name>A0A6P8B0Z7_PYRGI</name>
<proteinExistence type="predicted"/>
<dbReference type="RefSeq" id="XP_030980853.1">
    <property type="nucleotide sequence ID" value="XM_031127240.1"/>
</dbReference>
<reference evidence="4" key="3">
    <citation type="submission" date="2025-08" db="UniProtKB">
        <authorList>
            <consortium name="RefSeq"/>
        </authorList>
    </citation>
    <scope>IDENTIFICATION</scope>
    <source>
        <strain evidence="4">NI907</strain>
    </source>
</reference>
<evidence type="ECO:0000256" key="2">
    <source>
        <dbReference type="SAM" id="MobiDB-lite"/>
    </source>
</evidence>
<sequence length="430" mass="48166">MSPQDREDMARIRQPGPDDPLTKCQNKIHKLGAQLLDYIRRDDGTPAYFDCDDDTGARTFVVFDIPPKGETLTTVKVNLERSKAQVKDLEEQLATKNLEITALKDFYDKIKGTELKAVVPPAGGSPQVTNTFSDPSTAATSMTLIRPEPNKSTPVNRVATSLDTNHKTAIKSRESMAPEIPARETAGSSVESSHPNVEHSDGNEDSSDADGSEYVSDAADSSDSDGDAKKKIGHKKHPATTTPFNTPQRKKLKAEKPQPKPYITSDDEVIPVGKFMFTRDVMAINIKARPWIFEWPKNSGNLMVLKCPGGCNMSGHTGWYVDNPLYKDYARLHYMGAHKKGTPMKLIMSSGGRRIVPDPDNETEKAMSKEQFRKRVLDLNKQTNNIRMQDTENWYVQPGREEARWQQAKRRADLALQKNGIRLKQKNKER</sequence>
<feature type="compositionally biased region" description="Polar residues" evidence="2">
    <location>
        <begin position="186"/>
        <end position="195"/>
    </location>
</feature>
<evidence type="ECO:0000313" key="3">
    <source>
        <dbReference type="Proteomes" id="UP000515153"/>
    </source>
</evidence>
<dbReference type="GeneID" id="41962149"/>
<evidence type="ECO:0000313" key="4">
    <source>
        <dbReference type="RefSeq" id="XP_030980853.1"/>
    </source>
</evidence>
<organism evidence="3 4">
    <name type="scientific">Pyricularia grisea</name>
    <name type="common">Crabgrass-specific blast fungus</name>
    <name type="synonym">Magnaporthe grisea</name>
    <dbReference type="NCBI Taxonomy" id="148305"/>
    <lineage>
        <taxon>Eukaryota</taxon>
        <taxon>Fungi</taxon>
        <taxon>Dikarya</taxon>
        <taxon>Ascomycota</taxon>
        <taxon>Pezizomycotina</taxon>
        <taxon>Sordariomycetes</taxon>
        <taxon>Sordariomycetidae</taxon>
        <taxon>Magnaporthales</taxon>
        <taxon>Pyriculariaceae</taxon>
        <taxon>Pyricularia</taxon>
    </lineage>
</organism>
<dbReference type="OrthoDB" id="5239051at2759"/>
<evidence type="ECO:0000256" key="1">
    <source>
        <dbReference type="SAM" id="Coils"/>
    </source>
</evidence>
<feature type="compositionally biased region" description="Basic and acidic residues" evidence="2">
    <location>
        <begin position="1"/>
        <end position="11"/>
    </location>
</feature>
<dbReference type="Proteomes" id="UP000515153">
    <property type="component" value="Unplaced"/>
</dbReference>
<dbReference type="KEGG" id="pgri:PgNI_07225"/>
<feature type="region of interest" description="Disordered" evidence="2">
    <location>
        <begin position="142"/>
        <end position="262"/>
    </location>
</feature>
<reference evidence="4" key="1">
    <citation type="journal article" date="2019" name="Mol. Biol. Evol.">
        <title>Blast fungal genomes show frequent chromosomal changes, gene gains and losses, and effector gene turnover.</title>
        <authorList>
            <person name="Gomez Luciano L.B."/>
            <person name="Jason Tsai I."/>
            <person name="Chuma I."/>
            <person name="Tosa Y."/>
            <person name="Chen Y.H."/>
            <person name="Li J.Y."/>
            <person name="Li M.Y."/>
            <person name="Jade Lu M.Y."/>
            <person name="Nakayashiki H."/>
            <person name="Li W.H."/>
        </authorList>
    </citation>
    <scope>NUCLEOTIDE SEQUENCE</scope>
    <source>
        <strain evidence="4">NI907</strain>
    </source>
</reference>
<dbReference type="AlphaFoldDB" id="A0A6P8B0Z7"/>
<feature type="compositionally biased region" description="Polar residues" evidence="2">
    <location>
        <begin position="150"/>
        <end position="163"/>
    </location>
</feature>
<gene>
    <name evidence="4" type="ORF">PgNI_07225</name>
</gene>
<keyword evidence="1" id="KW-0175">Coiled coil</keyword>